<dbReference type="SUPFAM" id="SSF51182">
    <property type="entry name" value="RmlC-like cupins"/>
    <property type="match status" value="1"/>
</dbReference>
<evidence type="ECO:0000313" key="3">
    <source>
        <dbReference type="EMBL" id="PVI05785.1"/>
    </source>
</evidence>
<dbReference type="InterPro" id="IPR011051">
    <property type="entry name" value="RmlC_Cupin_sf"/>
</dbReference>
<dbReference type="AlphaFoldDB" id="A0A2V1E970"/>
<keyword evidence="4" id="KW-1185">Reference proteome</keyword>
<evidence type="ECO:0000259" key="2">
    <source>
        <dbReference type="Pfam" id="PF06172"/>
    </source>
</evidence>
<protein>
    <recommendedName>
        <fullName evidence="2">DUF985 domain-containing protein</fullName>
    </recommendedName>
</protein>
<dbReference type="PANTHER" id="PTHR33387:SF3">
    <property type="entry name" value="DUF985 DOMAIN-CONTAINING PROTEIN"/>
    <property type="match status" value="1"/>
</dbReference>
<proteinExistence type="predicted"/>
<feature type="compositionally biased region" description="Polar residues" evidence="1">
    <location>
        <begin position="10"/>
        <end position="25"/>
    </location>
</feature>
<feature type="domain" description="DUF985" evidence="2">
    <location>
        <begin position="19"/>
        <end position="160"/>
    </location>
</feature>
<dbReference type="InterPro" id="IPR014710">
    <property type="entry name" value="RmlC-like_jellyroll"/>
</dbReference>
<accession>A0A2V1E970</accession>
<dbReference type="EMBL" id="KZ805312">
    <property type="protein sequence ID" value="PVI05785.1"/>
    <property type="molecule type" value="Genomic_DNA"/>
</dbReference>
<gene>
    <name evidence="3" type="ORF">DM02DRAFT_610476</name>
</gene>
<evidence type="ECO:0000256" key="1">
    <source>
        <dbReference type="SAM" id="MobiDB-lite"/>
    </source>
</evidence>
<sequence>MTSKSKNDDPSINSRPASDIIQQLGLTPHPEKGYFKETFRDGTTDSNNRSYSTQIYYLLEGSDDTSHWHRVDATEVWHYYAGAPLSLELAAPIANSSSSGAATDRKHDTKLATLGPDIFSEQQPQVVIDRNVWQRAKSLGNWTLVGCSVAPAFVESGFEMGPPGWEPGNK</sequence>
<organism evidence="3 4">
    <name type="scientific">Periconia macrospinosa</name>
    <dbReference type="NCBI Taxonomy" id="97972"/>
    <lineage>
        <taxon>Eukaryota</taxon>
        <taxon>Fungi</taxon>
        <taxon>Dikarya</taxon>
        <taxon>Ascomycota</taxon>
        <taxon>Pezizomycotina</taxon>
        <taxon>Dothideomycetes</taxon>
        <taxon>Pleosporomycetidae</taxon>
        <taxon>Pleosporales</taxon>
        <taxon>Massarineae</taxon>
        <taxon>Periconiaceae</taxon>
        <taxon>Periconia</taxon>
    </lineage>
</organism>
<feature type="region of interest" description="Disordered" evidence="1">
    <location>
        <begin position="1"/>
        <end position="34"/>
    </location>
</feature>
<reference evidence="3 4" key="1">
    <citation type="journal article" date="2018" name="Sci. Rep.">
        <title>Comparative genomics provides insights into the lifestyle and reveals functional heterogeneity of dark septate endophytic fungi.</title>
        <authorList>
            <person name="Knapp D.G."/>
            <person name="Nemeth J.B."/>
            <person name="Barry K."/>
            <person name="Hainaut M."/>
            <person name="Henrissat B."/>
            <person name="Johnson J."/>
            <person name="Kuo A."/>
            <person name="Lim J.H.P."/>
            <person name="Lipzen A."/>
            <person name="Nolan M."/>
            <person name="Ohm R.A."/>
            <person name="Tamas L."/>
            <person name="Grigoriev I.V."/>
            <person name="Spatafora J.W."/>
            <person name="Nagy L.G."/>
            <person name="Kovacs G.M."/>
        </authorList>
    </citation>
    <scope>NUCLEOTIDE SEQUENCE [LARGE SCALE GENOMIC DNA]</scope>
    <source>
        <strain evidence="3 4">DSE2036</strain>
    </source>
</reference>
<dbReference type="PANTHER" id="PTHR33387">
    <property type="entry name" value="RMLC-LIKE JELLY ROLL FOLD PROTEIN"/>
    <property type="match status" value="1"/>
</dbReference>
<dbReference type="Gene3D" id="2.60.120.10">
    <property type="entry name" value="Jelly Rolls"/>
    <property type="match status" value="1"/>
</dbReference>
<evidence type="ECO:0000313" key="4">
    <source>
        <dbReference type="Proteomes" id="UP000244855"/>
    </source>
</evidence>
<dbReference type="Pfam" id="PF06172">
    <property type="entry name" value="Cupin_5"/>
    <property type="match status" value="1"/>
</dbReference>
<dbReference type="InterPro" id="IPR009327">
    <property type="entry name" value="Cupin_DUF985"/>
</dbReference>
<dbReference type="InterPro" id="IPR039935">
    <property type="entry name" value="YML079W-like"/>
</dbReference>
<name>A0A2V1E970_9PLEO</name>
<dbReference type="OrthoDB" id="6614653at2759"/>
<dbReference type="CDD" id="cd06121">
    <property type="entry name" value="cupin_YML079wp"/>
    <property type="match status" value="1"/>
</dbReference>
<dbReference type="Proteomes" id="UP000244855">
    <property type="component" value="Unassembled WGS sequence"/>
</dbReference>